<dbReference type="InterPro" id="IPR012337">
    <property type="entry name" value="RNaseH-like_sf"/>
</dbReference>
<sequence>MNKSHKVFHAASVVAQSKKDRVPSLGRVPYPKNKLQSPKTLKIPQLNINGISTNGARIKLDQGLPNELQELLTAGSICISDLNAKHPLWVSIGANLRDNELINMIDDQGFTILNDDTPSHYSYSYNSKEALDISFVSSELALSCADGMFWKILDSRSSNDKLWKLEKNIFKKQPQVQKCNTIQCNEGNIAEEDGQAANMLSKHYKNGTHFRCIRMEAKMVVNVPAVEYASYIEIRSVRDSVGVEILKNLKRLSTSHLIHLQWIPSHDGVEGNEIADTLAKAGDSESSVPTAPLTYLENFLRVKSQNKTT</sequence>
<dbReference type="OrthoDB" id="6428328at2759"/>
<dbReference type="InterPro" id="IPR002156">
    <property type="entry name" value="RNaseH_domain"/>
</dbReference>
<accession>A0A8X6N0M6</accession>
<evidence type="ECO:0000313" key="4">
    <source>
        <dbReference type="Proteomes" id="UP000887013"/>
    </source>
</evidence>
<dbReference type="Gene3D" id="3.30.420.10">
    <property type="entry name" value="Ribonuclease H-like superfamily/Ribonuclease H"/>
    <property type="match status" value="1"/>
</dbReference>
<organism evidence="3 4">
    <name type="scientific">Nephila pilipes</name>
    <name type="common">Giant wood spider</name>
    <name type="synonym">Nephila maculata</name>
    <dbReference type="NCBI Taxonomy" id="299642"/>
    <lineage>
        <taxon>Eukaryota</taxon>
        <taxon>Metazoa</taxon>
        <taxon>Ecdysozoa</taxon>
        <taxon>Arthropoda</taxon>
        <taxon>Chelicerata</taxon>
        <taxon>Arachnida</taxon>
        <taxon>Araneae</taxon>
        <taxon>Araneomorphae</taxon>
        <taxon>Entelegynae</taxon>
        <taxon>Araneoidea</taxon>
        <taxon>Nephilidae</taxon>
        <taxon>Nephila</taxon>
    </lineage>
</organism>
<evidence type="ECO:0000259" key="2">
    <source>
        <dbReference type="Pfam" id="PF14529"/>
    </source>
</evidence>
<dbReference type="EMBL" id="BMAW01098965">
    <property type="protein sequence ID" value="GFS87587.1"/>
    <property type="molecule type" value="Genomic_DNA"/>
</dbReference>
<evidence type="ECO:0000313" key="3">
    <source>
        <dbReference type="EMBL" id="GFS87587.1"/>
    </source>
</evidence>
<dbReference type="GO" id="GO:0003676">
    <property type="term" value="F:nucleic acid binding"/>
    <property type="evidence" value="ECO:0007669"/>
    <property type="project" value="InterPro"/>
</dbReference>
<dbReference type="InterPro" id="IPR036691">
    <property type="entry name" value="Endo/exonu/phosph_ase_sf"/>
</dbReference>
<evidence type="ECO:0008006" key="5">
    <source>
        <dbReference type="Google" id="ProtNLM"/>
    </source>
</evidence>
<dbReference type="GO" id="GO:0004523">
    <property type="term" value="F:RNA-DNA hybrid ribonuclease activity"/>
    <property type="evidence" value="ECO:0007669"/>
    <property type="project" value="InterPro"/>
</dbReference>
<comment type="caution">
    <text evidence="3">The sequence shown here is derived from an EMBL/GenBank/DDBJ whole genome shotgun (WGS) entry which is preliminary data.</text>
</comment>
<dbReference type="Proteomes" id="UP000887013">
    <property type="component" value="Unassembled WGS sequence"/>
</dbReference>
<dbReference type="SUPFAM" id="SSF53098">
    <property type="entry name" value="Ribonuclease H-like"/>
    <property type="match status" value="1"/>
</dbReference>
<name>A0A8X6N0M6_NEPPI</name>
<feature type="domain" description="RNase H type-1" evidence="1">
    <location>
        <begin position="241"/>
        <end position="282"/>
    </location>
</feature>
<feature type="domain" description="Endonuclease/exonuclease/phosphatase" evidence="2">
    <location>
        <begin position="67"/>
        <end position="143"/>
    </location>
</feature>
<dbReference type="AlphaFoldDB" id="A0A8X6N0M6"/>
<gene>
    <name evidence="3" type="ORF">NPIL_463021</name>
</gene>
<dbReference type="Pfam" id="PF00075">
    <property type="entry name" value="RNase_H"/>
    <property type="match status" value="1"/>
</dbReference>
<dbReference type="SUPFAM" id="SSF56219">
    <property type="entry name" value="DNase I-like"/>
    <property type="match status" value="1"/>
</dbReference>
<protein>
    <recommendedName>
        <fullName evidence="5">RNase H type-1 domain-containing protein</fullName>
    </recommendedName>
</protein>
<keyword evidence="4" id="KW-1185">Reference proteome</keyword>
<reference evidence="3" key="1">
    <citation type="submission" date="2020-08" db="EMBL/GenBank/DDBJ databases">
        <title>Multicomponent nature underlies the extraordinary mechanical properties of spider dragline silk.</title>
        <authorList>
            <person name="Kono N."/>
            <person name="Nakamura H."/>
            <person name="Mori M."/>
            <person name="Yoshida Y."/>
            <person name="Ohtoshi R."/>
            <person name="Malay A.D."/>
            <person name="Moran D.A.P."/>
            <person name="Tomita M."/>
            <person name="Numata K."/>
            <person name="Arakawa K."/>
        </authorList>
    </citation>
    <scope>NUCLEOTIDE SEQUENCE</scope>
</reference>
<evidence type="ECO:0000259" key="1">
    <source>
        <dbReference type="Pfam" id="PF00075"/>
    </source>
</evidence>
<dbReference type="Gene3D" id="3.60.10.10">
    <property type="entry name" value="Endonuclease/exonuclease/phosphatase"/>
    <property type="match status" value="1"/>
</dbReference>
<dbReference type="InterPro" id="IPR036397">
    <property type="entry name" value="RNaseH_sf"/>
</dbReference>
<dbReference type="InterPro" id="IPR005135">
    <property type="entry name" value="Endo/exonuclease/phosphatase"/>
</dbReference>
<proteinExistence type="predicted"/>
<dbReference type="Pfam" id="PF14529">
    <property type="entry name" value="Exo_endo_phos_2"/>
    <property type="match status" value="1"/>
</dbReference>